<keyword evidence="1" id="KW-0812">Transmembrane</keyword>
<sequence>VLPIAIEISAKTPDEFQVALKGISTDIILGVRKLLAVHVQTCHFTNFSLSHQEREQLIYEHIEYYLNERKQHLNKLQRMLNIGICVSVGGILFTGWYGGIITVPMFQN</sequence>
<feature type="non-terminal residue" evidence="2">
    <location>
        <position position="1"/>
    </location>
</feature>
<proteinExistence type="predicted"/>
<dbReference type="AlphaFoldDB" id="A0A816WGJ6"/>
<name>A0A816WGJ6_BRANA</name>
<reference evidence="2" key="1">
    <citation type="submission" date="2021-01" db="EMBL/GenBank/DDBJ databases">
        <authorList>
            <consortium name="Genoscope - CEA"/>
            <person name="William W."/>
        </authorList>
    </citation>
    <scope>NUCLEOTIDE SEQUENCE</scope>
</reference>
<keyword evidence="1" id="KW-0472">Membrane</keyword>
<dbReference type="EMBL" id="HG994357">
    <property type="protein sequence ID" value="CAF2133396.1"/>
    <property type="molecule type" value="Genomic_DNA"/>
</dbReference>
<evidence type="ECO:0000256" key="1">
    <source>
        <dbReference type="SAM" id="Phobius"/>
    </source>
</evidence>
<evidence type="ECO:0000313" key="2">
    <source>
        <dbReference type="EMBL" id="CAF2133396.1"/>
    </source>
</evidence>
<feature type="transmembrane region" description="Helical" evidence="1">
    <location>
        <begin position="79"/>
        <end position="106"/>
    </location>
</feature>
<organism evidence="2">
    <name type="scientific">Brassica napus</name>
    <name type="common">Rape</name>
    <dbReference type="NCBI Taxonomy" id="3708"/>
    <lineage>
        <taxon>Eukaryota</taxon>
        <taxon>Viridiplantae</taxon>
        <taxon>Streptophyta</taxon>
        <taxon>Embryophyta</taxon>
        <taxon>Tracheophyta</taxon>
        <taxon>Spermatophyta</taxon>
        <taxon>Magnoliopsida</taxon>
        <taxon>eudicotyledons</taxon>
        <taxon>Gunneridae</taxon>
        <taxon>Pentapetalae</taxon>
        <taxon>rosids</taxon>
        <taxon>malvids</taxon>
        <taxon>Brassicales</taxon>
        <taxon>Brassicaceae</taxon>
        <taxon>Brassiceae</taxon>
        <taxon>Brassica</taxon>
    </lineage>
</organism>
<protein>
    <submittedName>
        <fullName evidence="2">(rape) hypothetical protein</fullName>
    </submittedName>
</protein>
<dbReference type="Proteomes" id="UP001295469">
    <property type="component" value="Chromosome A03"/>
</dbReference>
<accession>A0A816WGJ6</accession>
<gene>
    <name evidence="2" type="ORF">DARMORV10_A03P64700.1</name>
</gene>
<keyword evidence="1" id="KW-1133">Transmembrane helix</keyword>